<dbReference type="SMART" id="SM00897">
    <property type="entry name" value="FIST"/>
    <property type="match status" value="1"/>
</dbReference>
<feature type="domain" description="FIST C-domain" evidence="2">
    <location>
        <begin position="268"/>
        <end position="398"/>
    </location>
</feature>
<dbReference type="STRING" id="634436.SAMN05216361_0564"/>
<protein>
    <submittedName>
        <fullName evidence="3">Uncharacterized conserved protein, contains FIST_N domain</fullName>
    </submittedName>
</protein>
<dbReference type="PANTHER" id="PTHR40252:SF2">
    <property type="entry name" value="BLR0328 PROTEIN"/>
    <property type="match status" value="1"/>
</dbReference>
<accession>A0A1M5EVT3</accession>
<dbReference type="Proteomes" id="UP000184520">
    <property type="component" value="Unassembled WGS sequence"/>
</dbReference>
<evidence type="ECO:0000313" key="3">
    <source>
        <dbReference type="EMBL" id="SHF83317.1"/>
    </source>
</evidence>
<gene>
    <name evidence="3" type="ORF">SAMN05216361_0564</name>
</gene>
<reference evidence="4" key="1">
    <citation type="submission" date="2016-11" db="EMBL/GenBank/DDBJ databases">
        <authorList>
            <person name="Varghese N."/>
            <person name="Submissions S."/>
        </authorList>
    </citation>
    <scope>NUCLEOTIDE SEQUENCE [LARGE SCALE GENOMIC DNA]</scope>
    <source>
        <strain evidence="4">CGMCC 1.8995</strain>
    </source>
</reference>
<evidence type="ECO:0000313" key="4">
    <source>
        <dbReference type="Proteomes" id="UP000184520"/>
    </source>
</evidence>
<dbReference type="Pfam" id="PF10442">
    <property type="entry name" value="FIST_C"/>
    <property type="match status" value="1"/>
</dbReference>
<sequence length="418" mass="46061">MLPNLLINCEADKIKPCQGVFMLSHSIQHAVNDTFAPAVARAGSESLDPVVAAKEIYTSLAECEATCVVFYCCTRYPLEQLSKELSRYFGDITVIGCTSAGEITPLGCRKHSISAFALSKQHFSVETALIENLATFSETDADELVSGMLENLRKRTVSAGPIEQHCFGLTLLDGLSIREELVINALNLSLQDIPLVGGSAGDDQHFVDTQVFCNGRFYSHAAVFMLVNTSCQFEVFSYHHLAPEEEKLVVTQTAPGQRVVEEFNAEPAALEYCRINGLKLEELSSEVFAMNPLAVQIGDQLYIRSIQQVNDDLSLTFFCAIDAGIVLTRMQSSGLHAHTAMVLNELQQRLGNIDLLIGFDCIHRRAEIDKLDLCESMSSLYRDHHMIGFNTYGEQINGLHLNHTFTGVAIGAPHRSQP</sequence>
<dbReference type="NCBIfam" id="NF041558">
    <property type="entry name" value="NosP"/>
    <property type="match status" value="1"/>
</dbReference>
<dbReference type="InterPro" id="IPR013702">
    <property type="entry name" value="FIST_domain_N"/>
</dbReference>
<dbReference type="PANTHER" id="PTHR40252">
    <property type="entry name" value="BLR0328 PROTEIN"/>
    <property type="match status" value="1"/>
</dbReference>
<dbReference type="InterPro" id="IPR019494">
    <property type="entry name" value="FIST_C"/>
</dbReference>
<evidence type="ECO:0000259" key="1">
    <source>
        <dbReference type="SMART" id="SM00897"/>
    </source>
</evidence>
<dbReference type="EMBL" id="FQWD01000001">
    <property type="protein sequence ID" value="SHF83317.1"/>
    <property type="molecule type" value="Genomic_DNA"/>
</dbReference>
<proteinExistence type="predicted"/>
<dbReference type="Pfam" id="PF08495">
    <property type="entry name" value="FIST"/>
    <property type="match status" value="1"/>
</dbReference>
<dbReference type="SMART" id="SM01204">
    <property type="entry name" value="FIST_C"/>
    <property type="match status" value="1"/>
</dbReference>
<feature type="domain" description="FIST" evidence="1">
    <location>
        <begin position="64"/>
        <end position="267"/>
    </location>
</feature>
<organism evidence="3 4">
    <name type="scientific">Marisediminitalea aggregata</name>
    <dbReference type="NCBI Taxonomy" id="634436"/>
    <lineage>
        <taxon>Bacteria</taxon>
        <taxon>Pseudomonadati</taxon>
        <taxon>Pseudomonadota</taxon>
        <taxon>Gammaproteobacteria</taxon>
        <taxon>Alteromonadales</taxon>
        <taxon>Alteromonadaceae</taxon>
        <taxon>Marisediminitalea</taxon>
    </lineage>
</organism>
<evidence type="ECO:0000259" key="2">
    <source>
        <dbReference type="SMART" id="SM01204"/>
    </source>
</evidence>
<keyword evidence="4" id="KW-1185">Reference proteome</keyword>
<name>A0A1M5EVT3_9ALTE</name>
<dbReference type="AlphaFoldDB" id="A0A1M5EVT3"/>